<dbReference type="STRING" id="1380566.A0A179FLJ6"/>
<dbReference type="SUPFAM" id="SSF51735">
    <property type="entry name" value="NAD(P)-binding Rossmann-fold domains"/>
    <property type="match status" value="1"/>
</dbReference>
<keyword evidence="3" id="KW-0812">Transmembrane</keyword>
<dbReference type="GeneID" id="28850374"/>
<dbReference type="Gene3D" id="3.90.180.10">
    <property type="entry name" value="Medium-chain alcohol dehydrogenases, catalytic domain"/>
    <property type="match status" value="1"/>
</dbReference>
<evidence type="ECO:0000259" key="4">
    <source>
        <dbReference type="SMART" id="SM00829"/>
    </source>
</evidence>
<dbReference type="Pfam" id="PF08240">
    <property type="entry name" value="ADH_N"/>
    <property type="match status" value="1"/>
</dbReference>
<dbReference type="InterPro" id="IPR011032">
    <property type="entry name" value="GroES-like_sf"/>
</dbReference>
<dbReference type="KEGG" id="pchm:VFPPC_07540"/>
<dbReference type="GO" id="GO:0016651">
    <property type="term" value="F:oxidoreductase activity, acting on NAD(P)H"/>
    <property type="evidence" value="ECO:0007669"/>
    <property type="project" value="InterPro"/>
</dbReference>
<protein>
    <submittedName>
        <fullName evidence="5">Alcohol dehydrogenase</fullName>
    </submittedName>
</protein>
<feature type="transmembrane region" description="Helical" evidence="3">
    <location>
        <begin position="157"/>
        <end position="179"/>
    </location>
</feature>
<dbReference type="PANTHER" id="PTHR45348:SF2">
    <property type="entry name" value="ZINC-TYPE ALCOHOL DEHYDROGENASE-LIKE PROTEIN C2E1P3.01"/>
    <property type="match status" value="1"/>
</dbReference>
<evidence type="ECO:0000313" key="5">
    <source>
        <dbReference type="EMBL" id="OAQ65913.1"/>
    </source>
</evidence>
<evidence type="ECO:0000256" key="2">
    <source>
        <dbReference type="ARBA" id="ARBA00023002"/>
    </source>
</evidence>
<name>A0A179FLJ6_METCM</name>
<keyword evidence="6" id="KW-1185">Reference proteome</keyword>
<comment type="caution">
    <text evidence="5">The sequence shown here is derived from an EMBL/GenBank/DDBJ whole genome shotgun (WGS) entry which is preliminary data.</text>
</comment>
<dbReference type="CDD" id="cd08249">
    <property type="entry name" value="enoyl_reductase_like"/>
    <property type="match status" value="1"/>
</dbReference>
<dbReference type="RefSeq" id="XP_018143000.1">
    <property type="nucleotide sequence ID" value="XM_018286380.1"/>
</dbReference>
<evidence type="ECO:0000313" key="6">
    <source>
        <dbReference type="Proteomes" id="UP000078397"/>
    </source>
</evidence>
<dbReference type="InterPro" id="IPR020843">
    <property type="entry name" value="ER"/>
</dbReference>
<dbReference type="EMBL" id="LSBJ02000004">
    <property type="protein sequence ID" value="OAQ65913.1"/>
    <property type="molecule type" value="Genomic_DNA"/>
</dbReference>
<proteinExistence type="inferred from homology"/>
<comment type="similarity">
    <text evidence="1">Belongs to the zinc-containing alcohol dehydrogenase family.</text>
</comment>
<dbReference type="Gene3D" id="3.40.50.720">
    <property type="entry name" value="NAD(P)-binding Rossmann-like Domain"/>
    <property type="match status" value="1"/>
</dbReference>
<feature type="transmembrane region" description="Helical" evidence="3">
    <location>
        <begin position="120"/>
        <end position="145"/>
    </location>
</feature>
<keyword evidence="2" id="KW-0560">Oxidoreductase</keyword>
<dbReference type="PANTHER" id="PTHR45348">
    <property type="entry name" value="HYPOTHETICAL OXIDOREDUCTASE (EUROFUNG)"/>
    <property type="match status" value="1"/>
</dbReference>
<dbReference type="OrthoDB" id="48317at2759"/>
<gene>
    <name evidence="5" type="ORF">VFPPC_07540</name>
</gene>
<dbReference type="SUPFAM" id="SSF50129">
    <property type="entry name" value="GroES-like"/>
    <property type="match status" value="1"/>
</dbReference>
<sequence length="339" mass="35129">MATCTKYSCPSQSAPLTASPFPIHAPSPTQVQVRIKAIAINPADTKMIDHSHRGTTYPLIPGLDGAGIISAVGSSVTSFKVGDEVLALFAPGDKGGSYQEYALVDEAKVAKKSGLSFEEAASLGVSYFTAVMGLGIGLGMSLPFIPGTVGDGFVPKTVLVLGGSSALGAASILLLRLAVPSCRILATGSKRHLGHITDYLGADVAIDRNSGSLVADIRASTEGGKGIDAIIDTVGAGAEDSSIFEVFESSGPKKYAQVWTGEDEIRVPEGVESVLFRSRDFGLLQGGTNIMQGLQTLLEKGQYKPPLPVRIVGTGINGLNQGLNLMRKGVSGEKLVVSL</sequence>
<reference evidence="5 6" key="1">
    <citation type="journal article" date="2016" name="PLoS Pathog.">
        <title>Biosynthesis of antibiotic leucinostatins in bio-control fungus Purpureocillium lilacinum and their inhibition on phytophthora revealed by genome mining.</title>
        <authorList>
            <person name="Wang G."/>
            <person name="Liu Z."/>
            <person name="Lin R."/>
            <person name="Li E."/>
            <person name="Mao Z."/>
            <person name="Ling J."/>
            <person name="Yang Y."/>
            <person name="Yin W.B."/>
            <person name="Xie B."/>
        </authorList>
    </citation>
    <scope>NUCLEOTIDE SEQUENCE [LARGE SCALE GENOMIC DNA]</scope>
    <source>
        <strain evidence="5">170</strain>
    </source>
</reference>
<dbReference type="InterPro" id="IPR047122">
    <property type="entry name" value="Trans-enoyl_RdTase-like"/>
</dbReference>
<keyword evidence="3" id="KW-0472">Membrane</keyword>
<dbReference type="Proteomes" id="UP000078397">
    <property type="component" value="Unassembled WGS sequence"/>
</dbReference>
<dbReference type="AlphaFoldDB" id="A0A179FLJ6"/>
<evidence type="ECO:0000256" key="3">
    <source>
        <dbReference type="SAM" id="Phobius"/>
    </source>
</evidence>
<keyword evidence="3" id="KW-1133">Transmembrane helix</keyword>
<feature type="domain" description="Enoyl reductase (ER)" evidence="4">
    <location>
        <begin position="11"/>
        <end position="337"/>
    </location>
</feature>
<dbReference type="InterPro" id="IPR013154">
    <property type="entry name" value="ADH-like_N"/>
</dbReference>
<dbReference type="InterPro" id="IPR036291">
    <property type="entry name" value="NAD(P)-bd_dom_sf"/>
</dbReference>
<evidence type="ECO:0000256" key="1">
    <source>
        <dbReference type="ARBA" id="ARBA00008072"/>
    </source>
</evidence>
<accession>A0A179FLJ6</accession>
<dbReference type="SMART" id="SM00829">
    <property type="entry name" value="PKS_ER"/>
    <property type="match status" value="1"/>
</dbReference>
<organism evidence="5 6">
    <name type="scientific">Pochonia chlamydosporia 170</name>
    <dbReference type="NCBI Taxonomy" id="1380566"/>
    <lineage>
        <taxon>Eukaryota</taxon>
        <taxon>Fungi</taxon>
        <taxon>Dikarya</taxon>
        <taxon>Ascomycota</taxon>
        <taxon>Pezizomycotina</taxon>
        <taxon>Sordariomycetes</taxon>
        <taxon>Hypocreomycetidae</taxon>
        <taxon>Hypocreales</taxon>
        <taxon>Clavicipitaceae</taxon>
        <taxon>Pochonia</taxon>
    </lineage>
</organism>